<feature type="transmembrane region" description="Helical" evidence="1">
    <location>
        <begin position="39"/>
        <end position="60"/>
    </location>
</feature>
<accession>A0A382GEF6</accession>
<dbReference type="EMBL" id="UINC01054829">
    <property type="protein sequence ID" value="SVB73003.1"/>
    <property type="molecule type" value="Genomic_DNA"/>
</dbReference>
<evidence type="ECO:0000259" key="2">
    <source>
        <dbReference type="Pfam" id="PF20580"/>
    </source>
</evidence>
<name>A0A382GEF6_9ZZZZ</name>
<feature type="domain" description="DUF6784" evidence="2">
    <location>
        <begin position="4"/>
        <end position="102"/>
    </location>
</feature>
<protein>
    <recommendedName>
        <fullName evidence="2">DUF6784 domain-containing protein</fullName>
    </recommendedName>
</protein>
<keyword evidence="1" id="KW-0812">Transmembrane</keyword>
<evidence type="ECO:0000256" key="1">
    <source>
        <dbReference type="SAM" id="Phobius"/>
    </source>
</evidence>
<evidence type="ECO:0000313" key="3">
    <source>
        <dbReference type="EMBL" id="SVB73003.1"/>
    </source>
</evidence>
<feature type="transmembrane region" description="Helical" evidence="1">
    <location>
        <begin position="7"/>
        <end position="27"/>
    </location>
</feature>
<dbReference type="InterPro" id="IPR046711">
    <property type="entry name" value="DUF6784"/>
</dbReference>
<proteinExistence type="predicted"/>
<keyword evidence="1" id="KW-1133">Transmembrane helix</keyword>
<organism evidence="3">
    <name type="scientific">marine metagenome</name>
    <dbReference type="NCBI Taxonomy" id="408172"/>
    <lineage>
        <taxon>unclassified sequences</taxon>
        <taxon>metagenomes</taxon>
        <taxon>ecological metagenomes</taxon>
    </lineage>
</organism>
<gene>
    <name evidence="3" type="ORF">METZ01_LOCUS225857</name>
</gene>
<sequence length="107" mass="12219">MIRHMGTGFLVTIIIVILKHSFLWWSLYPMGYAVSDGWAFGWMWFSIFLAWAAKCWIFALGGLKSNRIMLPFSLGFIFGQFSAGSPWSLIGIALGKSVYPMFPKKWD</sequence>
<keyword evidence="1" id="KW-0472">Membrane</keyword>
<feature type="transmembrane region" description="Helical" evidence="1">
    <location>
        <begin position="72"/>
        <end position="94"/>
    </location>
</feature>
<reference evidence="3" key="1">
    <citation type="submission" date="2018-05" db="EMBL/GenBank/DDBJ databases">
        <authorList>
            <person name="Lanie J.A."/>
            <person name="Ng W.-L."/>
            <person name="Kazmierczak K.M."/>
            <person name="Andrzejewski T.M."/>
            <person name="Davidsen T.M."/>
            <person name="Wayne K.J."/>
            <person name="Tettelin H."/>
            <person name="Glass J.I."/>
            <person name="Rusch D."/>
            <person name="Podicherti R."/>
            <person name="Tsui H.-C.T."/>
            <person name="Winkler M.E."/>
        </authorList>
    </citation>
    <scope>NUCLEOTIDE SEQUENCE</scope>
</reference>
<dbReference type="Pfam" id="PF20580">
    <property type="entry name" value="DUF6784"/>
    <property type="match status" value="1"/>
</dbReference>
<dbReference type="AlphaFoldDB" id="A0A382GEF6"/>